<dbReference type="AlphaFoldDB" id="A0A7X4KQJ5"/>
<name>A0A7X4KQJ5_9BURK</name>
<feature type="modified residue" description="Phosphohistidine" evidence="2">
    <location>
        <position position="58"/>
    </location>
</feature>
<feature type="non-terminal residue" evidence="4">
    <location>
        <position position="80"/>
    </location>
</feature>
<evidence type="ECO:0000313" key="5">
    <source>
        <dbReference type="Proteomes" id="UP000450676"/>
    </source>
</evidence>
<dbReference type="Pfam" id="PF01627">
    <property type="entry name" value="Hpt"/>
    <property type="match status" value="1"/>
</dbReference>
<evidence type="ECO:0000256" key="2">
    <source>
        <dbReference type="PROSITE-ProRule" id="PRU00110"/>
    </source>
</evidence>
<keyword evidence="2" id="KW-0597">Phosphoprotein</keyword>
<dbReference type="Proteomes" id="UP000450676">
    <property type="component" value="Unassembled WGS sequence"/>
</dbReference>
<comment type="caution">
    <text evidence="4">The sequence shown here is derived from an EMBL/GenBank/DDBJ whole genome shotgun (WGS) entry which is preliminary data.</text>
</comment>
<keyword evidence="1" id="KW-0902">Two-component regulatory system</keyword>
<evidence type="ECO:0000313" key="4">
    <source>
        <dbReference type="EMBL" id="MYN11428.1"/>
    </source>
</evidence>
<proteinExistence type="predicted"/>
<sequence length="80" mass="8259">MPAYRHIDLNVLLQAVGGDADACRSLTLTYLDVAPPMHEQLQRALRSGDCGAAAYAAHALKGSTTLVGAGPLSAALQALE</sequence>
<evidence type="ECO:0000256" key="1">
    <source>
        <dbReference type="ARBA" id="ARBA00023012"/>
    </source>
</evidence>
<reference evidence="4 5" key="1">
    <citation type="submission" date="2019-12" db="EMBL/GenBank/DDBJ databases">
        <title>Novel species isolated from a subtropical stream in China.</title>
        <authorList>
            <person name="Lu H."/>
        </authorList>
    </citation>
    <scope>NUCLEOTIDE SEQUENCE [LARGE SCALE GENOMIC DNA]</scope>
    <source>
        <strain evidence="4 5">FT127W</strain>
    </source>
</reference>
<dbReference type="InterPro" id="IPR036641">
    <property type="entry name" value="HPT_dom_sf"/>
</dbReference>
<protein>
    <recommendedName>
        <fullName evidence="3">HPt domain-containing protein</fullName>
    </recommendedName>
</protein>
<dbReference type="SUPFAM" id="SSF47226">
    <property type="entry name" value="Histidine-containing phosphotransfer domain, HPT domain"/>
    <property type="match status" value="1"/>
</dbReference>
<dbReference type="Gene3D" id="1.20.120.160">
    <property type="entry name" value="HPT domain"/>
    <property type="match status" value="1"/>
</dbReference>
<gene>
    <name evidence="4" type="ORF">GTP77_29395</name>
</gene>
<evidence type="ECO:0000259" key="3">
    <source>
        <dbReference type="PROSITE" id="PS50894"/>
    </source>
</evidence>
<dbReference type="GO" id="GO:0000160">
    <property type="term" value="P:phosphorelay signal transduction system"/>
    <property type="evidence" value="ECO:0007669"/>
    <property type="project" value="UniProtKB-KW"/>
</dbReference>
<keyword evidence="5" id="KW-1185">Reference proteome</keyword>
<dbReference type="RefSeq" id="WP_187358897.1">
    <property type="nucleotide sequence ID" value="NZ_WWCU01000080.1"/>
</dbReference>
<dbReference type="EMBL" id="WWCU01000080">
    <property type="protein sequence ID" value="MYN11428.1"/>
    <property type="molecule type" value="Genomic_DNA"/>
</dbReference>
<accession>A0A7X4KQJ5</accession>
<dbReference type="InterPro" id="IPR008207">
    <property type="entry name" value="Sig_transdc_His_kin_Hpt_dom"/>
</dbReference>
<dbReference type="PROSITE" id="PS50894">
    <property type="entry name" value="HPT"/>
    <property type="match status" value="1"/>
</dbReference>
<dbReference type="GO" id="GO:0004672">
    <property type="term" value="F:protein kinase activity"/>
    <property type="evidence" value="ECO:0007669"/>
    <property type="project" value="UniProtKB-ARBA"/>
</dbReference>
<feature type="domain" description="HPt" evidence="3">
    <location>
        <begin position="19"/>
        <end position="80"/>
    </location>
</feature>
<organism evidence="4 5">
    <name type="scientific">Pseudoduganella aquatica</name>
    <dbReference type="NCBI Taxonomy" id="2660641"/>
    <lineage>
        <taxon>Bacteria</taxon>
        <taxon>Pseudomonadati</taxon>
        <taxon>Pseudomonadota</taxon>
        <taxon>Betaproteobacteria</taxon>
        <taxon>Burkholderiales</taxon>
        <taxon>Oxalobacteraceae</taxon>
        <taxon>Telluria group</taxon>
        <taxon>Pseudoduganella</taxon>
    </lineage>
</organism>